<feature type="region of interest" description="Disordered" evidence="5">
    <location>
        <begin position="187"/>
        <end position="267"/>
    </location>
</feature>
<dbReference type="Ensembl" id="ENSMMDT00005041527.1">
    <property type="protein sequence ID" value="ENSMMDP00005040694.1"/>
    <property type="gene ID" value="ENSMMDG00005018824.1"/>
</dbReference>
<dbReference type="GO" id="GO:0034334">
    <property type="term" value="P:adherens junction maintenance"/>
    <property type="evidence" value="ECO:0007669"/>
    <property type="project" value="TreeGrafter"/>
</dbReference>
<feature type="region of interest" description="Disordered" evidence="5">
    <location>
        <begin position="509"/>
        <end position="547"/>
    </location>
</feature>
<dbReference type="GeneTree" id="ENSGT00940000154102"/>
<evidence type="ECO:0000256" key="2">
    <source>
        <dbReference type="ARBA" id="ARBA00022490"/>
    </source>
</evidence>
<dbReference type="PANTHER" id="PTHR16093">
    <property type="entry name" value="COILED-COIL DOMAIN-CONTAINING PROTEIN 120 FAMILY MEMBER"/>
    <property type="match status" value="1"/>
</dbReference>
<protein>
    <submittedName>
        <fullName evidence="7">Innate immunity activator a</fullName>
    </submittedName>
</protein>
<feature type="domain" description="Cytohesin Ubiquitin Protein Inducing" evidence="6">
    <location>
        <begin position="3"/>
        <end position="125"/>
    </location>
</feature>
<dbReference type="Proteomes" id="UP000472263">
    <property type="component" value="Chromosome 7"/>
</dbReference>
<evidence type="ECO:0000256" key="5">
    <source>
        <dbReference type="SAM" id="MobiDB-lite"/>
    </source>
</evidence>
<dbReference type="AlphaFoldDB" id="A0A667ZYK6"/>
<dbReference type="GO" id="GO:0005737">
    <property type="term" value="C:cytoplasm"/>
    <property type="evidence" value="ECO:0007669"/>
    <property type="project" value="UniProtKB-SubCell"/>
</dbReference>
<reference evidence="7" key="1">
    <citation type="submission" date="2019-06" db="EMBL/GenBank/DDBJ databases">
        <authorList>
            <consortium name="Wellcome Sanger Institute Data Sharing"/>
        </authorList>
    </citation>
    <scope>NUCLEOTIDE SEQUENCE [LARGE SCALE GENOMIC DNA]</scope>
</reference>
<keyword evidence="8" id="KW-1185">Reference proteome</keyword>
<evidence type="ECO:0000259" key="6">
    <source>
        <dbReference type="Pfam" id="PF11819"/>
    </source>
</evidence>
<feature type="coiled-coil region" evidence="4">
    <location>
        <begin position="97"/>
        <end position="148"/>
    </location>
</feature>
<dbReference type="InterPro" id="IPR021774">
    <property type="entry name" value="CUPID"/>
</dbReference>
<dbReference type="InParanoid" id="A0A667ZYK6"/>
<feature type="compositionally biased region" description="Polar residues" evidence="5">
    <location>
        <begin position="402"/>
        <end position="423"/>
    </location>
</feature>
<keyword evidence="3 4" id="KW-0175">Coiled coil</keyword>
<dbReference type="Pfam" id="PF11819">
    <property type="entry name" value="CUPID"/>
    <property type="match status" value="1"/>
</dbReference>
<feature type="compositionally biased region" description="Polar residues" evidence="5">
    <location>
        <begin position="204"/>
        <end position="246"/>
    </location>
</feature>
<feature type="region of interest" description="Disordered" evidence="5">
    <location>
        <begin position="352"/>
        <end position="429"/>
    </location>
</feature>
<gene>
    <name evidence="7" type="primary">inavaa</name>
</gene>
<feature type="region of interest" description="Disordered" evidence="5">
    <location>
        <begin position="287"/>
        <end position="340"/>
    </location>
</feature>
<comment type="subcellular location">
    <subcellularLocation>
        <location evidence="1">Cytoplasm</location>
    </subcellularLocation>
</comment>
<feature type="region of interest" description="Disordered" evidence="5">
    <location>
        <begin position="462"/>
        <end position="483"/>
    </location>
</feature>
<dbReference type="GO" id="GO:0031398">
    <property type="term" value="P:positive regulation of protein ubiquitination"/>
    <property type="evidence" value="ECO:0007669"/>
    <property type="project" value="TreeGrafter"/>
</dbReference>
<sequence>MISVCAAGPDSPTSPVKDLTIHTRALKLKHQSLEDRLELCLLELRKLCIREAELTGTLPSDYPLMPNEKPPRVRRRIGAAFKLDEGLIHQDGEDSELKALEADLALQRQIYEAARRLSLEENLSKPQKKSRLQQCKREERKVKELQEALCQHKIRSECTSPRTITPTNQNLCMSDDSSLSDVVALDDDMDSSTPLSPPPLGTSCSDPLQLSAKSLQSPLQSSNQTSVEYERSPIQNSPWKESSLDQPYQKASKPHSACSSRSSPVGTPVCADSRVLPSQFIKSLALRHTHSSSAPSTPELHVRRQYSQSFRLPKGKPAADMERLSSENNRGRTRLPQRRCVADFMVHSPEYSPRRLYQSSSEDSSSEHSASSYTSSPCRDGPTEIPKLCPPPYGFRFGGQNKGLSSFPSPSAHKNNNQSQAGPSYSRAMAEERPLSPLDLDMGKCYVSPPPPVARNLHQRQWQEGASSPRRMLKPPPPYTRLVRTPSLKEYPNHATRLMPREIVSEELKSWHQRNQLQKSRSSSVEPQGSYSVKSPTSPHLPPYKQVDGTPVQWYVEEDAEIVSQV</sequence>
<dbReference type="InterPro" id="IPR043447">
    <property type="entry name" value="CCDC120/INAVA"/>
</dbReference>
<dbReference type="PANTHER" id="PTHR16093:SF4">
    <property type="entry name" value="INNATE IMMUNITY ACTIVATOR PROTEIN"/>
    <property type="match status" value="1"/>
</dbReference>
<evidence type="ECO:0000256" key="3">
    <source>
        <dbReference type="ARBA" id="ARBA00023054"/>
    </source>
</evidence>
<feature type="compositionally biased region" description="Polar residues" evidence="5">
    <location>
        <begin position="513"/>
        <end position="538"/>
    </location>
</feature>
<evidence type="ECO:0000313" key="8">
    <source>
        <dbReference type="Proteomes" id="UP000472263"/>
    </source>
</evidence>
<keyword evidence="2" id="KW-0963">Cytoplasm</keyword>
<evidence type="ECO:0000313" key="7">
    <source>
        <dbReference type="Ensembl" id="ENSMMDP00005040694.1"/>
    </source>
</evidence>
<reference evidence="7" key="3">
    <citation type="submission" date="2025-09" db="UniProtKB">
        <authorList>
            <consortium name="Ensembl"/>
        </authorList>
    </citation>
    <scope>IDENTIFICATION</scope>
</reference>
<evidence type="ECO:0000256" key="4">
    <source>
        <dbReference type="SAM" id="Coils"/>
    </source>
</evidence>
<proteinExistence type="predicted"/>
<evidence type="ECO:0000256" key="1">
    <source>
        <dbReference type="ARBA" id="ARBA00004496"/>
    </source>
</evidence>
<reference evidence="7" key="2">
    <citation type="submission" date="2025-08" db="UniProtKB">
        <authorList>
            <consortium name="Ensembl"/>
        </authorList>
    </citation>
    <scope>IDENTIFICATION</scope>
</reference>
<organism evidence="7 8">
    <name type="scientific">Myripristis murdjan</name>
    <name type="common">pinecone soldierfish</name>
    <dbReference type="NCBI Taxonomy" id="586833"/>
    <lineage>
        <taxon>Eukaryota</taxon>
        <taxon>Metazoa</taxon>
        <taxon>Chordata</taxon>
        <taxon>Craniata</taxon>
        <taxon>Vertebrata</taxon>
        <taxon>Euteleostomi</taxon>
        <taxon>Actinopterygii</taxon>
        <taxon>Neopterygii</taxon>
        <taxon>Teleostei</taxon>
        <taxon>Neoteleostei</taxon>
        <taxon>Acanthomorphata</taxon>
        <taxon>Holocentriformes</taxon>
        <taxon>Holocentridae</taxon>
        <taxon>Myripristis</taxon>
    </lineage>
</organism>
<accession>A0A667ZYK6</accession>
<name>A0A667ZYK6_9TELE</name>
<feature type="compositionally biased region" description="Low complexity" evidence="5">
    <location>
        <begin position="359"/>
        <end position="376"/>
    </location>
</feature>